<dbReference type="CDD" id="cd16913">
    <property type="entry name" value="YkuD_like"/>
    <property type="match status" value="1"/>
</dbReference>
<feature type="active site" description="Proton donor/acceptor" evidence="7">
    <location>
        <position position="149"/>
    </location>
</feature>
<comment type="caution">
    <text evidence="10">The sequence shown here is derived from an EMBL/GenBank/DDBJ whole genome shotgun (WGS) entry which is preliminary data.</text>
</comment>
<evidence type="ECO:0000256" key="4">
    <source>
        <dbReference type="ARBA" id="ARBA00022960"/>
    </source>
</evidence>
<gene>
    <name evidence="10" type="ORF">GCM10025791_38610</name>
</gene>
<keyword evidence="5 7" id="KW-0573">Peptidoglycan synthesis</keyword>
<dbReference type="PANTHER" id="PTHR36699:SF1">
    <property type="entry name" value="L,D-TRANSPEPTIDASE YAFK-RELATED"/>
    <property type="match status" value="1"/>
</dbReference>
<comment type="similarity">
    <text evidence="2">Belongs to the YkuD family.</text>
</comment>
<organism evidence="10 11">
    <name type="scientific">Halioxenophilus aromaticivorans</name>
    <dbReference type="NCBI Taxonomy" id="1306992"/>
    <lineage>
        <taxon>Bacteria</taxon>
        <taxon>Pseudomonadati</taxon>
        <taxon>Pseudomonadota</taxon>
        <taxon>Gammaproteobacteria</taxon>
        <taxon>Alteromonadales</taxon>
        <taxon>Alteromonadaceae</taxon>
        <taxon>Halioxenophilus</taxon>
    </lineage>
</organism>
<evidence type="ECO:0000256" key="2">
    <source>
        <dbReference type="ARBA" id="ARBA00005992"/>
    </source>
</evidence>
<dbReference type="RefSeq" id="WP_345426330.1">
    <property type="nucleotide sequence ID" value="NZ_AP031496.1"/>
</dbReference>
<evidence type="ECO:0000256" key="3">
    <source>
        <dbReference type="ARBA" id="ARBA00022679"/>
    </source>
</evidence>
<name>A0AAV3U6Y2_9ALTE</name>
<dbReference type="EMBL" id="BAABLX010000064">
    <property type="protein sequence ID" value="GAA4954775.1"/>
    <property type="molecule type" value="Genomic_DNA"/>
</dbReference>
<evidence type="ECO:0000256" key="7">
    <source>
        <dbReference type="PROSITE-ProRule" id="PRU01373"/>
    </source>
</evidence>
<dbReference type="InterPro" id="IPR032710">
    <property type="entry name" value="NTF2-like_dom_sf"/>
</dbReference>
<evidence type="ECO:0000259" key="9">
    <source>
        <dbReference type="PROSITE" id="PS52029"/>
    </source>
</evidence>
<keyword evidence="6 7" id="KW-0961">Cell wall biogenesis/degradation</keyword>
<dbReference type="InterPro" id="IPR005490">
    <property type="entry name" value="LD_TPept_cat_dom"/>
</dbReference>
<dbReference type="InterPro" id="IPR056203">
    <property type="entry name" value="Cds6_C"/>
</dbReference>
<accession>A0AAV3U6Y2</accession>
<evidence type="ECO:0000256" key="1">
    <source>
        <dbReference type="ARBA" id="ARBA00004752"/>
    </source>
</evidence>
<evidence type="ECO:0000256" key="8">
    <source>
        <dbReference type="SAM" id="SignalP"/>
    </source>
</evidence>
<dbReference type="SUPFAM" id="SSF141523">
    <property type="entry name" value="L,D-transpeptidase catalytic domain-like"/>
    <property type="match status" value="1"/>
</dbReference>
<evidence type="ECO:0000256" key="5">
    <source>
        <dbReference type="ARBA" id="ARBA00022984"/>
    </source>
</evidence>
<dbReference type="InterPro" id="IPR038063">
    <property type="entry name" value="Transpep_catalytic_dom"/>
</dbReference>
<dbReference type="GO" id="GO:0071555">
    <property type="term" value="P:cell wall organization"/>
    <property type="evidence" value="ECO:0007669"/>
    <property type="project" value="UniProtKB-UniRule"/>
</dbReference>
<protein>
    <recommendedName>
        <fullName evidence="9">L,D-TPase catalytic domain-containing protein</fullName>
    </recommendedName>
</protein>
<dbReference type="SUPFAM" id="SSF54427">
    <property type="entry name" value="NTF2-like"/>
    <property type="match status" value="1"/>
</dbReference>
<comment type="pathway">
    <text evidence="1 7">Cell wall biogenesis; peptidoglycan biosynthesis.</text>
</comment>
<feature type="domain" description="L,D-TPase catalytic" evidence="9">
    <location>
        <begin position="56"/>
        <end position="191"/>
    </location>
</feature>
<evidence type="ECO:0000256" key="6">
    <source>
        <dbReference type="ARBA" id="ARBA00023316"/>
    </source>
</evidence>
<dbReference type="PANTHER" id="PTHR36699">
    <property type="entry name" value="LD-TRANSPEPTIDASE"/>
    <property type="match status" value="1"/>
</dbReference>
<keyword evidence="4 7" id="KW-0133">Cell shape</keyword>
<sequence length="317" mass="36101">MHKQLLLLTAALMFSSGAWSEPEPGETELAMLSDTAAAQVLLQPSSIIRLDPSEPYVVVASLSEASFSVFENINGFLQQRLQFPISMGKMGFGKQEEGDKKTPVGVYRITSHIADEQLDDFYGRAAYPLDYPNVWDKRNKRTGSGIWVHAMPEGVNSRPTFDSDGCVVLNNDQIDQLAQFVDVGRTKVVLTEKLDWIEADSQTALQDELSAEIESWRLAWQSRSNDDYMKYYSKDFSVGNYNYDSWRDYKSRVNGAKDFIEVNLSNLGLFAYPGEGQLVMAEFYQDYDSSNHSWRGWKKQLWQREGDRWKIIYEAGG</sequence>
<feature type="active site" description="Nucleophile" evidence="7">
    <location>
        <position position="166"/>
    </location>
</feature>
<reference evidence="11" key="1">
    <citation type="journal article" date="2019" name="Int. J. Syst. Evol. Microbiol.">
        <title>The Global Catalogue of Microorganisms (GCM) 10K type strain sequencing project: providing services to taxonomists for standard genome sequencing and annotation.</title>
        <authorList>
            <consortium name="The Broad Institute Genomics Platform"/>
            <consortium name="The Broad Institute Genome Sequencing Center for Infectious Disease"/>
            <person name="Wu L."/>
            <person name="Ma J."/>
        </authorList>
    </citation>
    <scope>NUCLEOTIDE SEQUENCE [LARGE SCALE GENOMIC DNA]</scope>
    <source>
        <strain evidence="11">JCM 19134</strain>
    </source>
</reference>
<feature type="chain" id="PRO_5043741403" description="L,D-TPase catalytic domain-containing protein" evidence="8">
    <location>
        <begin position="21"/>
        <end position="317"/>
    </location>
</feature>
<dbReference type="Gene3D" id="2.40.440.10">
    <property type="entry name" value="L,D-transpeptidase catalytic domain-like"/>
    <property type="match status" value="1"/>
</dbReference>
<dbReference type="PROSITE" id="PS52029">
    <property type="entry name" value="LD_TPASE"/>
    <property type="match status" value="1"/>
</dbReference>
<keyword evidence="3" id="KW-0808">Transferase</keyword>
<proteinExistence type="inferred from homology"/>
<keyword evidence="8" id="KW-0732">Signal</keyword>
<dbReference type="GO" id="GO:0009252">
    <property type="term" value="P:peptidoglycan biosynthetic process"/>
    <property type="evidence" value="ECO:0007669"/>
    <property type="project" value="UniProtKB-KW"/>
</dbReference>
<evidence type="ECO:0000313" key="10">
    <source>
        <dbReference type="EMBL" id="GAA4954775.1"/>
    </source>
</evidence>
<dbReference type="AlphaFoldDB" id="A0AAV3U6Y2"/>
<dbReference type="GO" id="GO:0008360">
    <property type="term" value="P:regulation of cell shape"/>
    <property type="evidence" value="ECO:0007669"/>
    <property type="project" value="UniProtKB-UniRule"/>
</dbReference>
<keyword evidence="11" id="KW-1185">Reference proteome</keyword>
<evidence type="ECO:0000313" key="11">
    <source>
        <dbReference type="Proteomes" id="UP001409585"/>
    </source>
</evidence>
<dbReference type="Pfam" id="PF24125">
    <property type="entry name" value="Cds6_C"/>
    <property type="match status" value="1"/>
</dbReference>
<dbReference type="Pfam" id="PF03734">
    <property type="entry name" value="YkuD"/>
    <property type="match status" value="1"/>
</dbReference>
<dbReference type="GO" id="GO:0004180">
    <property type="term" value="F:carboxypeptidase activity"/>
    <property type="evidence" value="ECO:0007669"/>
    <property type="project" value="UniProtKB-ARBA"/>
</dbReference>
<feature type="signal peptide" evidence="8">
    <location>
        <begin position="1"/>
        <end position="20"/>
    </location>
</feature>
<dbReference type="Proteomes" id="UP001409585">
    <property type="component" value="Unassembled WGS sequence"/>
</dbReference>
<dbReference type="GO" id="GO:0016740">
    <property type="term" value="F:transferase activity"/>
    <property type="evidence" value="ECO:0007669"/>
    <property type="project" value="UniProtKB-KW"/>
</dbReference>